<protein>
    <submittedName>
        <fullName evidence="6">Iron-sulfur cluster repair di-iron protein</fullName>
    </submittedName>
</protein>
<keyword evidence="2" id="KW-0963">Cytoplasm</keyword>
<dbReference type="GO" id="GO:0046872">
    <property type="term" value="F:metal ion binding"/>
    <property type="evidence" value="ECO:0007669"/>
    <property type="project" value="UniProtKB-KW"/>
</dbReference>
<evidence type="ECO:0000256" key="2">
    <source>
        <dbReference type="ARBA" id="ARBA00022490"/>
    </source>
</evidence>
<dbReference type="Proteomes" id="UP001059380">
    <property type="component" value="Chromosome"/>
</dbReference>
<dbReference type="EMBL" id="CP093313">
    <property type="protein sequence ID" value="UWZ85047.1"/>
    <property type="molecule type" value="Genomic_DNA"/>
</dbReference>
<reference evidence="6" key="1">
    <citation type="submission" date="2021-04" db="EMBL/GenBank/DDBJ databases">
        <title>Phylogenetic analysis of Acidobacteriaceae.</title>
        <authorList>
            <person name="Qiu L."/>
            <person name="Zhang Q."/>
        </authorList>
    </citation>
    <scope>NUCLEOTIDE SEQUENCE</scope>
    <source>
        <strain evidence="6">DSM 25168</strain>
    </source>
</reference>
<evidence type="ECO:0000256" key="4">
    <source>
        <dbReference type="ARBA" id="ARBA00023004"/>
    </source>
</evidence>
<sequence length="244" mass="26873">MTVATQTVRDIALENPATIRVFEKFGIDYCCGGRKPLTEACEANSIAVDEVIAALERAAAEPVPQADNWAGRSLVELVDYIINTHHAYVNQETPRLTQLAARVVARHGDTKPELPIIQAKVAELVEELSSHLGKEEMILFPHIVRLERAMDKGQPAPRGCFGTVSNPIAMMTSEHDSAGTLMAEIRKLSGDYTPPIGACPTFLNFYNSLREFEQDLHQHIHLENNILFPKAIALEQGIGSSYQG</sequence>
<dbReference type="Gene3D" id="1.20.120.520">
    <property type="entry name" value="nmb1532 protein domain like"/>
    <property type="match status" value="1"/>
</dbReference>
<accession>A0A9J7BR37</accession>
<dbReference type="GO" id="GO:0005737">
    <property type="term" value="C:cytoplasm"/>
    <property type="evidence" value="ECO:0007669"/>
    <property type="project" value="UniProtKB-SubCell"/>
</dbReference>
<evidence type="ECO:0000259" key="5">
    <source>
        <dbReference type="Pfam" id="PF01814"/>
    </source>
</evidence>
<dbReference type="Pfam" id="PF01814">
    <property type="entry name" value="Hemerythrin"/>
    <property type="match status" value="1"/>
</dbReference>
<dbReference type="InterPro" id="IPR019903">
    <property type="entry name" value="RIC_family"/>
</dbReference>
<dbReference type="PANTHER" id="PTHR36438:SF1">
    <property type="entry name" value="IRON-SULFUR CLUSTER REPAIR PROTEIN YTFE"/>
    <property type="match status" value="1"/>
</dbReference>
<dbReference type="NCBIfam" id="TIGR03652">
    <property type="entry name" value="FeS_repair_RIC"/>
    <property type="match status" value="1"/>
</dbReference>
<dbReference type="Gene3D" id="1.10.3910.10">
    <property type="entry name" value="SP0561-like"/>
    <property type="match status" value="1"/>
</dbReference>
<dbReference type="PANTHER" id="PTHR36438">
    <property type="entry name" value="IRON-SULFUR CLUSTER REPAIR PROTEIN YTFE"/>
    <property type="match status" value="1"/>
</dbReference>
<evidence type="ECO:0000256" key="1">
    <source>
        <dbReference type="ARBA" id="ARBA00004496"/>
    </source>
</evidence>
<evidence type="ECO:0000313" key="6">
    <source>
        <dbReference type="EMBL" id="UWZ85047.1"/>
    </source>
</evidence>
<proteinExistence type="predicted"/>
<organism evidence="6 7">
    <name type="scientific">Occallatibacter riparius</name>
    <dbReference type="NCBI Taxonomy" id="1002689"/>
    <lineage>
        <taxon>Bacteria</taxon>
        <taxon>Pseudomonadati</taxon>
        <taxon>Acidobacteriota</taxon>
        <taxon>Terriglobia</taxon>
        <taxon>Terriglobales</taxon>
        <taxon>Acidobacteriaceae</taxon>
        <taxon>Occallatibacter</taxon>
    </lineage>
</organism>
<gene>
    <name evidence="6" type="primary">ric</name>
    <name evidence="6" type="ORF">MOP44_03670</name>
</gene>
<keyword evidence="3" id="KW-0479">Metal-binding</keyword>
<dbReference type="InterPro" id="IPR012312">
    <property type="entry name" value="Hemerythrin-like"/>
</dbReference>
<keyword evidence="4" id="KW-0408">Iron</keyword>
<evidence type="ECO:0000256" key="3">
    <source>
        <dbReference type="ARBA" id="ARBA00022723"/>
    </source>
</evidence>
<feature type="domain" description="Hemerythrin-like" evidence="5">
    <location>
        <begin position="80"/>
        <end position="231"/>
    </location>
</feature>
<comment type="subcellular location">
    <subcellularLocation>
        <location evidence="1">Cytoplasm</location>
    </subcellularLocation>
</comment>
<keyword evidence="7" id="KW-1185">Reference proteome</keyword>
<dbReference type="InterPro" id="IPR038062">
    <property type="entry name" value="ScdA-like_N_sf"/>
</dbReference>
<evidence type="ECO:0000313" key="7">
    <source>
        <dbReference type="Proteomes" id="UP001059380"/>
    </source>
</evidence>
<dbReference type="RefSeq" id="WP_260794557.1">
    <property type="nucleotide sequence ID" value="NZ_CP093313.1"/>
</dbReference>
<name>A0A9J7BR37_9BACT</name>
<dbReference type="Pfam" id="PF04405">
    <property type="entry name" value="ScdA_N"/>
    <property type="match status" value="1"/>
</dbReference>
<dbReference type="AlphaFoldDB" id="A0A9J7BR37"/>
<dbReference type="KEGG" id="orp:MOP44_03670"/>